<name>A0A9W9G2P4_9EURO</name>
<dbReference type="Pfam" id="PF24883">
    <property type="entry name" value="NPHP3_N"/>
    <property type="match status" value="1"/>
</dbReference>
<protein>
    <recommendedName>
        <fullName evidence="4">NACHT domain-containing protein</fullName>
    </recommendedName>
</protein>
<dbReference type="PANTHER" id="PTHR24141:SF1">
    <property type="entry name" value="2-5A-DEPENDENT RIBONUCLEASE"/>
    <property type="match status" value="1"/>
</dbReference>
<dbReference type="GO" id="GO:0006396">
    <property type="term" value="P:RNA processing"/>
    <property type="evidence" value="ECO:0007669"/>
    <property type="project" value="TreeGrafter"/>
</dbReference>
<gene>
    <name evidence="5" type="ORF">N7532_001421</name>
</gene>
<dbReference type="InterPro" id="IPR007111">
    <property type="entry name" value="NACHT_NTPase"/>
</dbReference>
<dbReference type="InterPro" id="IPR027417">
    <property type="entry name" value="P-loop_NTPase"/>
</dbReference>
<feature type="repeat" description="ANK" evidence="3">
    <location>
        <begin position="649"/>
        <end position="681"/>
    </location>
</feature>
<dbReference type="PRINTS" id="PR01415">
    <property type="entry name" value="ANKYRIN"/>
</dbReference>
<evidence type="ECO:0000256" key="1">
    <source>
        <dbReference type="ARBA" id="ARBA00022737"/>
    </source>
</evidence>
<keyword evidence="2 3" id="KW-0040">ANK repeat</keyword>
<dbReference type="AlphaFoldDB" id="A0A9W9G2P4"/>
<dbReference type="InterPro" id="IPR036770">
    <property type="entry name" value="Ankyrin_rpt-contain_sf"/>
</dbReference>
<feature type="repeat" description="ANK" evidence="3">
    <location>
        <begin position="800"/>
        <end position="832"/>
    </location>
</feature>
<proteinExistence type="predicted"/>
<comment type="caution">
    <text evidence="5">The sequence shown here is derived from an EMBL/GenBank/DDBJ whole genome shotgun (WGS) entry which is preliminary data.</text>
</comment>
<dbReference type="Gene3D" id="3.40.50.300">
    <property type="entry name" value="P-loop containing nucleotide triphosphate hydrolases"/>
    <property type="match status" value="1"/>
</dbReference>
<feature type="repeat" description="ANK" evidence="3">
    <location>
        <begin position="584"/>
        <end position="616"/>
    </location>
</feature>
<dbReference type="InterPro" id="IPR056884">
    <property type="entry name" value="NPHP3-like_N"/>
</dbReference>
<dbReference type="Gene3D" id="1.25.40.20">
    <property type="entry name" value="Ankyrin repeat-containing domain"/>
    <property type="match status" value="4"/>
</dbReference>
<dbReference type="PROSITE" id="PS50837">
    <property type="entry name" value="NACHT"/>
    <property type="match status" value="1"/>
</dbReference>
<feature type="domain" description="NACHT" evidence="4">
    <location>
        <begin position="82"/>
        <end position="239"/>
    </location>
</feature>
<dbReference type="PROSITE" id="PS50088">
    <property type="entry name" value="ANK_REPEAT"/>
    <property type="match status" value="6"/>
</dbReference>
<dbReference type="GeneID" id="81352894"/>
<dbReference type="PROSITE" id="PS50297">
    <property type="entry name" value="ANK_REP_REGION"/>
    <property type="match status" value="5"/>
</dbReference>
<sequence>MGSISFGNGNEGAQFGNLYGPVHIQYGRQGTQQQSTDSGVLRSLAFPQMLDRRDNIKPCHTNTCQWILDLDSFKNWKSQSRGLLWIKGKPGAGKSTLMAFLHNKLEEWHDGNQGIRLDFFFSARGTELQRTPLGMLRSLLNQIFYHDETVRPRVREIYEERCRRYGYGENNWQWTQVRLEQLLADTILISAKRQQVMIFVDALDEAGAESAQYLAGYFHRILVRAEEMEAAVQICISCRHYPIMEDVRAAEIRAEDHNSDDIAIYIKDALTGMAVGESLSQAKKEALVEHLLHQAKGVFQWIYLLMPLIKRRINERESFDPYSWLCEVPADLEEVYVYILNNVILKRNRVQSFLLFQWVCLAERPLTVTEMRYALAAENAQISPSPKVWENTVGFVESDDHMKQRINVLSGGLAELVLNADDAETIQVVHQSVNDFFRTKGLGLMSYQIGTISSVMESEKILFQCQAYLYRSCLVFLTTVSNNASTTKSDIVQDLPFLAYATINLFIHAEKAASSRSGALKNEKDVLQQVIGPWVQIYRILYQYNTECPTDGTTLLHVAAAFDLIDVIEFVLERNYDVAIKDNSGNTALHLAARRGHTTAGKILRERGADCDAKNEAGITPLIEAASREHLKFIEWLLHEGVMVGVCAMRGDALQAAALRGYAEVVRILLDAHADVNAQGGKYGNALQAAAYRGSTEVVWMLLDAHADVNAQGGYFGNALQAAALGESTKVVRILIDAHADVNAQGGQFGNALQAAAYGESSEVGGQFGNALQAAAYRGNTEVVRMLLDAHADVNAQGGEYGSPLHAALQMGHSDHIDILLIAGADPLLPDELGQTSLHIAASENMMPILPSSPRLALAINERNKLLRTPLHVAIHQGNITSADALIDLGADPFILDGYGRNVVDWVQEVQEHQILMHKIQNHCPQTRSTPNEIQHSTIRQSVLLMTDMLLRSMPNFQWPLVQQLGRYLLFLDDEDNANYLFQLHLSQDTCPSD</sequence>
<dbReference type="GO" id="GO:0003723">
    <property type="term" value="F:RNA binding"/>
    <property type="evidence" value="ECO:0007669"/>
    <property type="project" value="TreeGrafter"/>
</dbReference>
<dbReference type="Pfam" id="PF00023">
    <property type="entry name" value="Ank"/>
    <property type="match status" value="2"/>
</dbReference>
<evidence type="ECO:0000313" key="6">
    <source>
        <dbReference type="Proteomes" id="UP001149074"/>
    </source>
</evidence>
<dbReference type="SUPFAM" id="SSF52540">
    <property type="entry name" value="P-loop containing nucleoside triphosphate hydrolases"/>
    <property type="match status" value="1"/>
</dbReference>
<evidence type="ECO:0000256" key="3">
    <source>
        <dbReference type="PROSITE-ProRule" id="PRU00023"/>
    </source>
</evidence>
<evidence type="ECO:0000256" key="2">
    <source>
        <dbReference type="ARBA" id="ARBA00023043"/>
    </source>
</evidence>
<dbReference type="RefSeq" id="XP_056478956.1">
    <property type="nucleotide sequence ID" value="XM_056613915.1"/>
</dbReference>
<dbReference type="InterPro" id="IPR002110">
    <property type="entry name" value="Ankyrin_rpt"/>
</dbReference>
<feature type="repeat" description="ANK" evidence="3">
    <location>
        <begin position="551"/>
        <end position="583"/>
    </location>
</feature>
<dbReference type="Proteomes" id="UP001149074">
    <property type="component" value="Unassembled WGS sequence"/>
</dbReference>
<organism evidence="5 6">
    <name type="scientific">Penicillium argentinense</name>
    <dbReference type="NCBI Taxonomy" id="1131581"/>
    <lineage>
        <taxon>Eukaryota</taxon>
        <taxon>Fungi</taxon>
        <taxon>Dikarya</taxon>
        <taxon>Ascomycota</taxon>
        <taxon>Pezizomycotina</taxon>
        <taxon>Eurotiomycetes</taxon>
        <taxon>Eurotiomycetidae</taxon>
        <taxon>Eurotiales</taxon>
        <taxon>Aspergillaceae</taxon>
        <taxon>Penicillium</taxon>
    </lineage>
</organism>
<reference evidence="5" key="2">
    <citation type="journal article" date="2023" name="IMA Fungus">
        <title>Comparative genomic study of the Penicillium genus elucidates a diverse pangenome and 15 lateral gene transfer events.</title>
        <authorList>
            <person name="Petersen C."/>
            <person name="Sorensen T."/>
            <person name="Nielsen M.R."/>
            <person name="Sondergaard T.E."/>
            <person name="Sorensen J.L."/>
            <person name="Fitzpatrick D.A."/>
            <person name="Frisvad J.C."/>
            <person name="Nielsen K.L."/>
        </authorList>
    </citation>
    <scope>NUCLEOTIDE SEQUENCE</scope>
    <source>
        <strain evidence="5">IBT 30761</strain>
    </source>
</reference>
<evidence type="ECO:0000313" key="5">
    <source>
        <dbReference type="EMBL" id="KAJ5110886.1"/>
    </source>
</evidence>
<reference evidence="5" key="1">
    <citation type="submission" date="2022-11" db="EMBL/GenBank/DDBJ databases">
        <authorList>
            <person name="Petersen C."/>
        </authorList>
    </citation>
    <scope>NUCLEOTIDE SEQUENCE</scope>
    <source>
        <strain evidence="5">IBT 30761</strain>
    </source>
</reference>
<dbReference type="GO" id="GO:0004540">
    <property type="term" value="F:RNA nuclease activity"/>
    <property type="evidence" value="ECO:0007669"/>
    <property type="project" value="TreeGrafter"/>
</dbReference>
<feature type="repeat" description="ANK" evidence="3">
    <location>
        <begin position="767"/>
        <end position="799"/>
    </location>
</feature>
<evidence type="ECO:0000259" key="4">
    <source>
        <dbReference type="PROSITE" id="PS50837"/>
    </source>
</evidence>
<keyword evidence="6" id="KW-1185">Reference proteome</keyword>
<dbReference type="PANTHER" id="PTHR24141">
    <property type="entry name" value="2-5A-DEPENDENT RIBONUCLEASE"/>
    <property type="match status" value="1"/>
</dbReference>
<keyword evidence="1" id="KW-0677">Repeat</keyword>
<dbReference type="OrthoDB" id="194358at2759"/>
<accession>A0A9W9G2P4</accession>
<dbReference type="EMBL" id="JAPQKI010000002">
    <property type="protein sequence ID" value="KAJ5110886.1"/>
    <property type="molecule type" value="Genomic_DNA"/>
</dbReference>
<feature type="repeat" description="ANK" evidence="3">
    <location>
        <begin position="866"/>
        <end position="898"/>
    </location>
</feature>
<dbReference type="Pfam" id="PF12796">
    <property type="entry name" value="Ank_2"/>
    <property type="match status" value="3"/>
</dbReference>
<dbReference type="SMART" id="SM00248">
    <property type="entry name" value="ANK"/>
    <property type="match status" value="9"/>
</dbReference>
<dbReference type="SUPFAM" id="SSF48403">
    <property type="entry name" value="Ankyrin repeat"/>
    <property type="match status" value="1"/>
</dbReference>